<dbReference type="RefSeq" id="WP_215237552.1">
    <property type="nucleotide sequence ID" value="NZ_CAJRAF010000001.1"/>
</dbReference>
<reference evidence="1" key="1">
    <citation type="submission" date="2021-04" db="EMBL/GenBank/DDBJ databases">
        <authorList>
            <person name="Rodrigo-Torres L."/>
            <person name="Arahal R. D."/>
            <person name="Lucena T."/>
        </authorList>
    </citation>
    <scope>NUCLEOTIDE SEQUENCE</scope>
    <source>
        <strain evidence="1">CECT 9275</strain>
    </source>
</reference>
<sequence length="157" mass="17323">MKIKAIRFFSPEENSEKTEKVAEQPKPTGYISGTGKLVLPLKTLEQLGLDPETTKFKIGSQEGKRKLKSLYLIPTSSDEGGVFELIRSGRGYVIPLAIILKKGGIDFADNKYTFTISTFDYEDGVNGYELDLSDSIVKPAYTGKPRGRKPKTAVENA</sequence>
<evidence type="ECO:0000313" key="2">
    <source>
        <dbReference type="Proteomes" id="UP000680038"/>
    </source>
</evidence>
<evidence type="ECO:0000313" key="1">
    <source>
        <dbReference type="EMBL" id="CAG4991803.1"/>
    </source>
</evidence>
<name>A0A916NAP5_9BACT</name>
<protein>
    <submittedName>
        <fullName evidence="1">Uncharacterized protein</fullName>
    </submittedName>
</protein>
<proteinExistence type="predicted"/>
<organism evidence="1 2">
    <name type="scientific">Dyadobacter helix</name>
    <dbReference type="NCBI Taxonomy" id="2822344"/>
    <lineage>
        <taxon>Bacteria</taxon>
        <taxon>Pseudomonadati</taxon>
        <taxon>Bacteroidota</taxon>
        <taxon>Cytophagia</taxon>
        <taxon>Cytophagales</taxon>
        <taxon>Spirosomataceae</taxon>
        <taxon>Dyadobacter</taxon>
    </lineage>
</organism>
<accession>A0A916NAP5</accession>
<gene>
    <name evidence="1" type="ORF">DYBT9275_00834</name>
</gene>
<keyword evidence="2" id="KW-1185">Reference proteome</keyword>
<dbReference type="Proteomes" id="UP000680038">
    <property type="component" value="Unassembled WGS sequence"/>
</dbReference>
<comment type="caution">
    <text evidence="1">The sequence shown here is derived from an EMBL/GenBank/DDBJ whole genome shotgun (WGS) entry which is preliminary data.</text>
</comment>
<dbReference type="AlphaFoldDB" id="A0A916NAP5"/>
<dbReference type="EMBL" id="CAJRAF010000001">
    <property type="protein sequence ID" value="CAG4991803.1"/>
    <property type="molecule type" value="Genomic_DNA"/>
</dbReference>